<dbReference type="InterPro" id="IPR020053">
    <property type="entry name" value="Ribosome-bd_factorA_CS"/>
</dbReference>
<dbReference type="EMBL" id="CP046640">
    <property type="protein sequence ID" value="QTL98410.1"/>
    <property type="molecule type" value="Genomic_DNA"/>
</dbReference>
<organism evidence="3 4">
    <name type="scientific">Iocasia fonsfrigidae</name>
    <dbReference type="NCBI Taxonomy" id="2682810"/>
    <lineage>
        <taxon>Bacteria</taxon>
        <taxon>Bacillati</taxon>
        <taxon>Bacillota</taxon>
        <taxon>Clostridia</taxon>
        <taxon>Halanaerobiales</taxon>
        <taxon>Halanaerobiaceae</taxon>
        <taxon>Iocasia</taxon>
    </lineage>
</organism>
<dbReference type="Gene3D" id="3.30.300.20">
    <property type="match status" value="1"/>
</dbReference>
<comment type="subunit">
    <text evidence="2">Monomer. Binds 30S ribosomal subunits, but not 50S ribosomal subunits or 70S ribosomes.</text>
</comment>
<dbReference type="RefSeq" id="WP_230866843.1">
    <property type="nucleotide sequence ID" value="NZ_CP046640.1"/>
</dbReference>
<accession>A0A8A7KAY8</accession>
<protein>
    <recommendedName>
        <fullName evidence="2">Ribosome-binding factor A</fullName>
    </recommendedName>
</protein>
<dbReference type="InterPro" id="IPR015946">
    <property type="entry name" value="KH_dom-like_a/b"/>
</dbReference>
<dbReference type="NCBIfam" id="TIGR00082">
    <property type="entry name" value="rbfA"/>
    <property type="match status" value="1"/>
</dbReference>
<gene>
    <name evidence="2 3" type="primary">rbfA</name>
    <name evidence="3" type="ORF">GM661_10725</name>
</gene>
<dbReference type="InterPro" id="IPR000238">
    <property type="entry name" value="RbfA"/>
</dbReference>
<dbReference type="Pfam" id="PF02033">
    <property type="entry name" value="RBFA"/>
    <property type="match status" value="1"/>
</dbReference>
<dbReference type="SUPFAM" id="SSF89919">
    <property type="entry name" value="Ribosome-binding factor A, RbfA"/>
    <property type="match status" value="1"/>
</dbReference>
<keyword evidence="1 2" id="KW-0690">Ribosome biogenesis</keyword>
<dbReference type="HAMAP" id="MF_00003">
    <property type="entry name" value="RbfA"/>
    <property type="match status" value="1"/>
</dbReference>
<dbReference type="AlphaFoldDB" id="A0A8A7KAY8"/>
<dbReference type="PANTHER" id="PTHR33515:SF1">
    <property type="entry name" value="RIBOSOME-BINDING FACTOR A, CHLOROPLASTIC-RELATED"/>
    <property type="match status" value="1"/>
</dbReference>
<dbReference type="PANTHER" id="PTHR33515">
    <property type="entry name" value="RIBOSOME-BINDING FACTOR A, CHLOROPLASTIC-RELATED"/>
    <property type="match status" value="1"/>
</dbReference>
<comment type="subcellular location">
    <subcellularLocation>
        <location evidence="2">Cytoplasm</location>
    </subcellularLocation>
</comment>
<evidence type="ECO:0000256" key="2">
    <source>
        <dbReference type="HAMAP-Rule" id="MF_00003"/>
    </source>
</evidence>
<evidence type="ECO:0000256" key="1">
    <source>
        <dbReference type="ARBA" id="ARBA00022517"/>
    </source>
</evidence>
<comment type="similarity">
    <text evidence="2">Belongs to the RbfA family.</text>
</comment>
<proteinExistence type="inferred from homology"/>
<dbReference type="KEGG" id="ifn:GM661_10725"/>
<dbReference type="Proteomes" id="UP000665020">
    <property type="component" value="Chromosome"/>
</dbReference>
<evidence type="ECO:0000313" key="4">
    <source>
        <dbReference type="Proteomes" id="UP000665020"/>
    </source>
</evidence>
<dbReference type="InterPro" id="IPR023799">
    <property type="entry name" value="RbfA_dom_sf"/>
</dbReference>
<reference evidence="3" key="1">
    <citation type="submission" date="2019-12" db="EMBL/GenBank/DDBJ databases">
        <authorList>
            <person name="zhang j."/>
            <person name="sun C.M."/>
        </authorList>
    </citation>
    <scope>NUCLEOTIDE SEQUENCE</scope>
    <source>
        <strain evidence="3">NS-1</strain>
    </source>
</reference>
<sequence>MGKQRAQRLAELLKKEISDIILKEVKDPRIGFVSLTDVEVSGDLRHANVYVSVYGEEKERKETMQGLKKANSYIRKLLGERIKVYHTPELLFKYDNSIEHGAYISQLIDQVNKEGREESNND</sequence>
<keyword evidence="4" id="KW-1185">Reference proteome</keyword>
<dbReference type="PROSITE" id="PS01319">
    <property type="entry name" value="RBFA"/>
    <property type="match status" value="1"/>
</dbReference>
<keyword evidence="2" id="KW-0963">Cytoplasm</keyword>
<evidence type="ECO:0000313" key="3">
    <source>
        <dbReference type="EMBL" id="QTL98410.1"/>
    </source>
</evidence>
<dbReference type="GO" id="GO:0043024">
    <property type="term" value="F:ribosomal small subunit binding"/>
    <property type="evidence" value="ECO:0007669"/>
    <property type="project" value="TreeGrafter"/>
</dbReference>
<dbReference type="GO" id="GO:0005829">
    <property type="term" value="C:cytosol"/>
    <property type="evidence" value="ECO:0007669"/>
    <property type="project" value="TreeGrafter"/>
</dbReference>
<name>A0A8A7KAY8_9FIRM</name>
<dbReference type="GO" id="GO:0030490">
    <property type="term" value="P:maturation of SSU-rRNA"/>
    <property type="evidence" value="ECO:0007669"/>
    <property type="project" value="UniProtKB-UniRule"/>
</dbReference>
<comment type="function">
    <text evidence="2">One of several proteins that assist in the late maturation steps of the functional core of the 30S ribosomal subunit. Associates with free 30S ribosomal subunits (but not with 30S subunits that are part of 70S ribosomes or polysomes). Required for efficient processing of 16S rRNA. May interact with the 5'-terminal helix region of 16S rRNA.</text>
</comment>